<feature type="region of interest" description="Disordered" evidence="1">
    <location>
        <begin position="1"/>
        <end position="38"/>
    </location>
</feature>
<gene>
    <name evidence="2" type="ORF">PIB30_084388</name>
</gene>
<evidence type="ECO:0000256" key="1">
    <source>
        <dbReference type="SAM" id="MobiDB-lite"/>
    </source>
</evidence>
<name>A0ABU6QS33_9FABA</name>
<keyword evidence="3" id="KW-1185">Reference proteome</keyword>
<reference evidence="2 3" key="1">
    <citation type="journal article" date="2023" name="Plants (Basel)">
        <title>Bridging the Gap: Combining Genomics and Transcriptomics Approaches to Understand Stylosanthes scabra, an Orphan Legume from the Brazilian Caatinga.</title>
        <authorList>
            <person name="Ferreira-Neto J.R.C."/>
            <person name="da Silva M.D."/>
            <person name="Binneck E."/>
            <person name="de Melo N.F."/>
            <person name="da Silva R.H."/>
            <person name="de Melo A.L.T.M."/>
            <person name="Pandolfi V."/>
            <person name="Bustamante F.O."/>
            <person name="Brasileiro-Vidal A.C."/>
            <person name="Benko-Iseppon A.M."/>
        </authorList>
    </citation>
    <scope>NUCLEOTIDE SEQUENCE [LARGE SCALE GENOMIC DNA]</scope>
    <source>
        <tissue evidence="2">Leaves</tissue>
    </source>
</reference>
<evidence type="ECO:0000313" key="2">
    <source>
        <dbReference type="EMBL" id="MED6114842.1"/>
    </source>
</evidence>
<organism evidence="2 3">
    <name type="scientific">Stylosanthes scabra</name>
    <dbReference type="NCBI Taxonomy" id="79078"/>
    <lineage>
        <taxon>Eukaryota</taxon>
        <taxon>Viridiplantae</taxon>
        <taxon>Streptophyta</taxon>
        <taxon>Embryophyta</taxon>
        <taxon>Tracheophyta</taxon>
        <taxon>Spermatophyta</taxon>
        <taxon>Magnoliopsida</taxon>
        <taxon>eudicotyledons</taxon>
        <taxon>Gunneridae</taxon>
        <taxon>Pentapetalae</taxon>
        <taxon>rosids</taxon>
        <taxon>fabids</taxon>
        <taxon>Fabales</taxon>
        <taxon>Fabaceae</taxon>
        <taxon>Papilionoideae</taxon>
        <taxon>50 kb inversion clade</taxon>
        <taxon>dalbergioids sensu lato</taxon>
        <taxon>Dalbergieae</taxon>
        <taxon>Pterocarpus clade</taxon>
        <taxon>Stylosanthes</taxon>
    </lineage>
</organism>
<accession>A0ABU6QS33</accession>
<evidence type="ECO:0000313" key="3">
    <source>
        <dbReference type="Proteomes" id="UP001341840"/>
    </source>
</evidence>
<proteinExistence type="predicted"/>
<protein>
    <submittedName>
        <fullName evidence="2">Uncharacterized protein</fullName>
    </submittedName>
</protein>
<dbReference type="EMBL" id="JASCZI010001368">
    <property type="protein sequence ID" value="MED6114842.1"/>
    <property type="molecule type" value="Genomic_DNA"/>
</dbReference>
<comment type="caution">
    <text evidence="2">The sequence shown here is derived from an EMBL/GenBank/DDBJ whole genome shotgun (WGS) entry which is preliminary data.</text>
</comment>
<dbReference type="Proteomes" id="UP001341840">
    <property type="component" value="Unassembled WGS sequence"/>
</dbReference>
<sequence length="151" mass="17330">MEAEERSNLLAFKGKEKLTEEQPNEEKQIEPHMDKNKMNTEMVTIEEKMSNTNKEKSNEEEGKGIKVAIQETTITKHSPHKTATKKWKIKARELGTTQNDEKDNLNLAIQKRKAHDLTSMEVNIPICKQKRMSPTVEFPTAEAARQPCRSP</sequence>